<dbReference type="Proteomes" id="UP000317257">
    <property type="component" value="Unassembled WGS sequence"/>
</dbReference>
<comment type="caution">
    <text evidence="1">The sequence shown here is derived from an EMBL/GenBank/DDBJ whole genome shotgun (WGS) entry which is preliminary data.</text>
</comment>
<proteinExistence type="predicted"/>
<name>A0A5C6GBR4_METRR</name>
<accession>A0A5C6GBR4</accession>
<sequence>MNKTAHGFVFTARRLALAVITQLFSYMIGKGSTAMSALDRHSSFFTFQTILPKSTSRLHRTAVAQVFAFDLQSLRAGPPPETWHDEAETLGILAVEYDDILRNIPPSERKRKETRASSYKPQRWKRFKSLVPIGREHFLFICL</sequence>
<dbReference type="AlphaFoldDB" id="A0A5C6GBR4"/>
<gene>
    <name evidence="1" type="ORF">ED733_003546</name>
</gene>
<organism evidence="1 2">
    <name type="scientific">Metarhizium rileyi (strain RCEF 4871)</name>
    <name type="common">Nomuraea rileyi</name>
    <dbReference type="NCBI Taxonomy" id="1649241"/>
    <lineage>
        <taxon>Eukaryota</taxon>
        <taxon>Fungi</taxon>
        <taxon>Dikarya</taxon>
        <taxon>Ascomycota</taxon>
        <taxon>Pezizomycotina</taxon>
        <taxon>Sordariomycetes</taxon>
        <taxon>Hypocreomycetidae</taxon>
        <taxon>Hypocreales</taxon>
        <taxon>Clavicipitaceae</taxon>
        <taxon>Metarhizium</taxon>
    </lineage>
</organism>
<evidence type="ECO:0000313" key="1">
    <source>
        <dbReference type="EMBL" id="TWU73406.1"/>
    </source>
</evidence>
<protein>
    <submittedName>
        <fullName evidence="1">Uncharacterized protein</fullName>
    </submittedName>
</protein>
<reference evidence="2" key="1">
    <citation type="submission" date="2018-12" db="EMBL/GenBank/DDBJ databases">
        <title>The complete genome of Metarhizium rileyi, a key fungal pathogen of Lepidoptera.</title>
        <authorList>
            <person name="Binneck E."/>
            <person name="Lastra C.C.L."/>
            <person name="Sosa-Gomez D.R."/>
        </authorList>
    </citation>
    <scope>NUCLEOTIDE SEQUENCE [LARGE SCALE GENOMIC DNA]</scope>
    <source>
        <strain evidence="2">Cep018-CH2</strain>
    </source>
</reference>
<dbReference type="EMBL" id="SBHS01000018">
    <property type="protein sequence ID" value="TWU73406.1"/>
    <property type="molecule type" value="Genomic_DNA"/>
</dbReference>
<evidence type="ECO:0000313" key="2">
    <source>
        <dbReference type="Proteomes" id="UP000317257"/>
    </source>
</evidence>